<feature type="compositionally biased region" description="Basic and acidic residues" evidence="1">
    <location>
        <begin position="25"/>
        <end position="39"/>
    </location>
</feature>
<feature type="region of interest" description="Disordered" evidence="1">
    <location>
        <begin position="25"/>
        <end position="53"/>
    </location>
</feature>
<proteinExistence type="predicted"/>
<evidence type="ECO:0000256" key="1">
    <source>
        <dbReference type="SAM" id="MobiDB-lite"/>
    </source>
</evidence>
<evidence type="ECO:0000313" key="2">
    <source>
        <dbReference type="EMBL" id="EJK64455.1"/>
    </source>
</evidence>
<gene>
    <name evidence="2" type="ORF">THAOC_14808</name>
</gene>
<reference evidence="2 3" key="1">
    <citation type="journal article" date="2012" name="Genome Biol.">
        <title>Genome and low-iron response of an oceanic diatom adapted to chronic iron limitation.</title>
        <authorList>
            <person name="Lommer M."/>
            <person name="Specht M."/>
            <person name="Roy A.S."/>
            <person name="Kraemer L."/>
            <person name="Andreson R."/>
            <person name="Gutowska M.A."/>
            <person name="Wolf J."/>
            <person name="Bergner S.V."/>
            <person name="Schilhabel M.B."/>
            <person name="Klostermeier U.C."/>
            <person name="Beiko R.G."/>
            <person name="Rosenstiel P."/>
            <person name="Hippler M."/>
            <person name="Laroche J."/>
        </authorList>
    </citation>
    <scope>NUCLEOTIDE SEQUENCE [LARGE SCALE GENOMIC DNA]</scope>
    <source>
        <strain evidence="2 3">CCMP1005</strain>
    </source>
</reference>
<organism evidence="2 3">
    <name type="scientific">Thalassiosira oceanica</name>
    <name type="common">Marine diatom</name>
    <dbReference type="NCBI Taxonomy" id="159749"/>
    <lineage>
        <taxon>Eukaryota</taxon>
        <taxon>Sar</taxon>
        <taxon>Stramenopiles</taxon>
        <taxon>Ochrophyta</taxon>
        <taxon>Bacillariophyta</taxon>
        <taxon>Coscinodiscophyceae</taxon>
        <taxon>Thalassiosirophycidae</taxon>
        <taxon>Thalassiosirales</taxon>
        <taxon>Thalassiosiraceae</taxon>
        <taxon>Thalassiosira</taxon>
    </lineage>
</organism>
<name>K0SGF5_THAOC</name>
<dbReference type="Proteomes" id="UP000266841">
    <property type="component" value="Unassembled WGS sequence"/>
</dbReference>
<sequence length="72" mass="8050">MQAKWMLNAVELIINYLTGTIKDNGRADLESERGHRRPENPCSHPRPTCSRSEVVTQCQSSTLGLTLPVSRV</sequence>
<protein>
    <submittedName>
        <fullName evidence="2">Uncharacterized protein</fullName>
    </submittedName>
</protein>
<accession>K0SGF5</accession>
<dbReference type="EMBL" id="AGNL01017235">
    <property type="protein sequence ID" value="EJK64455.1"/>
    <property type="molecule type" value="Genomic_DNA"/>
</dbReference>
<dbReference type="AlphaFoldDB" id="K0SGF5"/>
<comment type="caution">
    <text evidence="2">The sequence shown here is derived from an EMBL/GenBank/DDBJ whole genome shotgun (WGS) entry which is preliminary data.</text>
</comment>
<evidence type="ECO:0000313" key="3">
    <source>
        <dbReference type="Proteomes" id="UP000266841"/>
    </source>
</evidence>
<keyword evidence="3" id="KW-1185">Reference proteome</keyword>